<dbReference type="InterPro" id="IPR011990">
    <property type="entry name" value="TPR-like_helical_dom_sf"/>
</dbReference>
<keyword evidence="3" id="KW-0472">Membrane</keyword>
<dbReference type="Pfam" id="PF03704">
    <property type="entry name" value="BTAD"/>
    <property type="match status" value="1"/>
</dbReference>
<dbReference type="Gene3D" id="3.10.350.10">
    <property type="entry name" value="LysM domain"/>
    <property type="match status" value="1"/>
</dbReference>
<feature type="region of interest" description="Disordered" evidence="2">
    <location>
        <begin position="208"/>
        <end position="273"/>
    </location>
</feature>
<name>A0ABW2JN18_9ACTN</name>
<feature type="transmembrane region" description="Helical" evidence="3">
    <location>
        <begin position="87"/>
        <end position="108"/>
    </location>
</feature>
<feature type="domain" description="LysM" evidence="4">
    <location>
        <begin position="149"/>
        <end position="205"/>
    </location>
</feature>
<protein>
    <submittedName>
        <fullName evidence="5">BTAD domain-containing putative transcriptional regulator</fullName>
    </submittedName>
</protein>
<comment type="caution">
    <text evidence="5">The sequence shown here is derived from an EMBL/GenBank/DDBJ whole genome shotgun (WGS) entry which is preliminary data.</text>
</comment>
<dbReference type="RefSeq" id="WP_381832549.1">
    <property type="nucleotide sequence ID" value="NZ_JBHTCF010000009.1"/>
</dbReference>
<dbReference type="SMART" id="SM01043">
    <property type="entry name" value="BTAD"/>
    <property type="match status" value="1"/>
</dbReference>
<evidence type="ECO:0000259" key="4">
    <source>
        <dbReference type="PROSITE" id="PS51782"/>
    </source>
</evidence>
<evidence type="ECO:0000256" key="2">
    <source>
        <dbReference type="SAM" id="MobiDB-lite"/>
    </source>
</evidence>
<keyword evidence="6" id="KW-1185">Reference proteome</keyword>
<evidence type="ECO:0000313" key="5">
    <source>
        <dbReference type="EMBL" id="MFC7306803.1"/>
    </source>
</evidence>
<reference evidence="6" key="1">
    <citation type="journal article" date="2019" name="Int. J. Syst. Evol. Microbiol.">
        <title>The Global Catalogue of Microorganisms (GCM) 10K type strain sequencing project: providing services to taxonomists for standard genome sequencing and annotation.</title>
        <authorList>
            <consortium name="The Broad Institute Genomics Platform"/>
            <consortium name="The Broad Institute Genome Sequencing Center for Infectious Disease"/>
            <person name="Wu L."/>
            <person name="Ma J."/>
        </authorList>
    </citation>
    <scope>NUCLEOTIDE SEQUENCE [LARGE SCALE GENOMIC DNA]</scope>
    <source>
        <strain evidence="6">SYNS20</strain>
    </source>
</reference>
<dbReference type="CDD" id="cd00118">
    <property type="entry name" value="LysM"/>
    <property type="match status" value="1"/>
</dbReference>
<keyword evidence="3" id="KW-1133">Transmembrane helix</keyword>
<feature type="region of interest" description="Disordered" evidence="2">
    <location>
        <begin position="869"/>
        <end position="893"/>
    </location>
</feature>
<organism evidence="5 6">
    <name type="scientific">Streptomyces monticola</name>
    <dbReference type="NCBI Taxonomy" id="2666263"/>
    <lineage>
        <taxon>Bacteria</taxon>
        <taxon>Bacillati</taxon>
        <taxon>Actinomycetota</taxon>
        <taxon>Actinomycetes</taxon>
        <taxon>Kitasatosporales</taxon>
        <taxon>Streptomycetaceae</taxon>
        <taxon>Streptomyces</taxon>
    </lineage>
</organism>
<keyword evidence="1" id="KW-0902">Two-component regulatory system</keyword>
<dbReference type="SUPFAM" id="SSF48452">
    <property type="entry name" value="TPR-like"/>
    <property type="match status" value="1"/>
</dbReference>
<dbReference type="Proteomes" id="UP001596523">
    <property type="component" value="Unassembled WGS sequence"/>
</dbReference>
<feature type="region of interest" description="Disordered" evidence="2">
    <location>
        <begin position="335"/>
        <end position="362"/>
    </location>
</feature>
<dbReference type="InterPro" id="IPR018392">
    <property type="entry name" value="LysM"/>
</dbReference>
<sequence length="893" mass="94824">MGVPVMLLAAVGMPWPQTPVGSFSELWERLAEPMTDQLVLEVLALVGWFCWAVFVWSLIGEIVWYARHISQVWSDRHAHSLHLEGLSAPRALAAFCVGTLLIGMLSLWRPGHAAAQAGEMLRPTVVATVVEKAVHGDLQDQNDRRDRHAVYVVEPGDTLWDIAERKLGDPLKWPRIYALSKDVLQPGGVRLSDPDVLLPGWNLRLPVHTLAPGPEHEQRPPEPGGSSEPIPSGAPTPGPDLPEAAGSGPSPRPSTSATAAPDHHRDAPSAQPATVSLGQAAAIGITSAAGIAAAVALAAAHRQRRHRPGAEATEAAPFSTTVRTATWAARAAARDLRAPDGDEAAGHPPIAHRSPHKRPLGLGTVTVASNDGTEIPLDELAVAGGTQWAGVGAVPAVRALLMGVLTAAERERPQQPSNLAVLPRDVADELLPDGWPEVPALTVVDSVHRAVVRAEEHLVAHARRAMEGNEPTTGDDGDTAPPPRRLVLITRGGAAEDSSRLAAVAAQCAPNALVVVVLGGLHGAASVEVSEDGDTTAAQLPGIDRCRMFRMDASSAVDVLAMLSEAHGADSAAGRHTEIAATPHTDTAKRADVAPPARALPISRADLQSADRKQTGGSEAGVQAQRALVQAEPVPRRAPILLRVLGPIGLTLTSSGEAVGTSMRSAAREMLALLAAHPDGMRTEEIAEHLQLPTDPDESAKEMKNVRRAIRRALRKATGSSQAGFVRVLRDREFLDPQLISTDLAEFTAALRQSAVAENVEQRASSLRGALAAYAGPFADGADYVWAEEVRENLYRKAVDATVALADLLTPTRLDEALVLLDRAVEWNPLNEAVYARIIRLQQAEGRDDAAQRTYALLETRLRAIEAEPSPATRSLISPRTQATPVGVQRGRR</sequence>
<proteinExistence type="predicted"/>
<dbReference type="InterPro" id="IPR051677">
    <property type="entry name" value="AfsR-DnrI-RedD_regulator"/>
</dbReference>
<dbReference type="PROSITE" id="PS51782">
    <property type="entry name" value="LYSM"/>
    <property type="match status" value="1"/>
</dbReference>
<dbReference type="InterPro" id="IPR036779">
    <property type="entry name" value="LysM_dom_sf"/>
</dbReference>
<dbReference type="PANTHER" id="PTHR35807">
    <property type="entry name" value="TRANSCRIPTIONAL REGULATOR REDD-RELATED"/>
    <property type="match status" value="1"/>
</dbReference>
<gene>
    <name evidence="5" type="ORF">ACFQVC_21545</name>
</gene>
<accession>A0ABW2JN18</accession>
<evidence type="ECO:0000313" key="6">
    <source>
        <dbReference type="Proteomes" id="UP001596523"/>
    </source>
</evidence>
<feature type="compositionally biased region" description="Polar residues" evidence="2">
    <location>
        <begin position="872"/>
        <end position="884"/>
    </location>
</feature>
<keyword evidence="3" id="KW-0812">Transmembrane</keyword>
<feature type="transmembrane region" description="Helical" evidence="3">
    <location>
        <begin position="43"/>
        <end position="66"/>
    </location>
</feature>
<evidence type="ECO:0000256" key="3">
    <source>
        <dbReference type="SAM" id="Phobius"/>
    </source>
</evidence>
<evidence type="ECO:0000256" key="1">
    <source>
        <dbReference type="ARBA" id="ARBA00023012"/>
    </source>
</evidence>
<dbReference type="EMBL" id="JBHTCF010000009">
    <property type="protein sequence ID" value="MFC7306803.1"/>
    <property type="molecule type" value="Genomic_DNA"/>
</dbReference>
<dbReference type="Gene3D" id="1.25.40.10">
    <property type="entry name" value="Tetratricopeptide repeat domain"/>
    <property type="match status" value="1"/>
</dbReference>
<dbReference type="InterPro" id="IPR005158">
    <property type="entry name" value="BTAD"/>
</dbReference>